<dbReference type="GO" id="GO:0051287">
    <property type="term" value="F:NAD binding"/>
    <property type="evidence" value="ECO:0007669"/>
    <property type="project" value="InterPro"/>
</dbReference>
<dbReference type="PANTHER" id="PTHR22981">
    <property type="entry name" value="3-HYDROXYISOBUTYRATE DEHYDROGENASE-RELATED"/>
    <property type="match status" value="1"/>
</dbReference>
<evidence type="ECO:0000256" key="2">
    <source>
        <dbReference type="ARBA" id="ARBA00009080"/>
    </source>
</evidence>
<comment type="caution">
    <text evidence="6">The sequence shown here is derived from an EMBL/GenBank/DDBJ whole genome shotgun (WGS) entry which is preliminary data.</text>
</comment>
<keyword evidence="4" id="KW-0560">Oxidoreductase</keyword>
<dbReference type="InterPro" id="IPR006115">
    <property type="entry name" value="6PGDH_NADP-bd"/>
</dbReference>
<comment type="similarity">
    <text evidence="2">Belongs to the HIBADH-related family.</text>
</comment>
<gene>
    <name evidence="6" type="ORF">Lgee_1989</name>
</gene>
<organism evidence="6 7">
    <name type="scientific">Legionella geestiana</name>
    <dbReference type="NCBI Taxonomy" id="45065"/>
    <lineage>
        <taxon>Bacteria</taxon>
        <taxon>Pseudomonadati</taxon>
        <taxon>Pseudomonadota</taxon>
        <taxon>Gammaproteobacteria</taxon>
        <taxon>Legionellales</taxon>
        <taxon>Legionellaceae</taxon>
        <taxon>Legionella</taxon>
    </lineage>
</organism>
<reference evidence="6 7" key="1">
    <citation type="submission" date="2015-11" db="EMBL/GenBank/DDBJ databases">
        <title>Genomic analysis of 38 Legionella species identifies large and diverse effector repertoires.</title>
        <authorList>
            <person name="Burstein D."/>
            <person name="Amaro F."/>
            <person name="Zusman T."/>
            <person name="Lifshitz Z."/>
            <person name="Cohen O."/>
            <person name="Gilbert J.A."/>
            <person name="Pupko T."/>
            <person name="Shuman H.A."/>
            <person name="Segal G."/>
        </authorList>
    </citation>
    <scope>NUCLEOTIDE SEQUENCE [LARGE SCALE GENOMIC DNA]</scope>
    <source>
        <strain evidence="6 7">ATCC 49504</strain>
    </source>
</reference>
<dbReference type="Gene3D" id="3.40.50.720">
    <property type="entry name" value="NAD(P)-binding Rossmann-like Domain"/>
    <property type="match status" value="1"/>
</dbReference>
<name>A0A0W0TP04_9GAMM</name>
<evidence type="ECO:0000256" key="3">
    <source>
        <dbReference type="ARBA" id="ARBA00022456"/>
    </source>
</evidence>
<evidence type="ECO:0000313" key="7">
    <source>
        <dbReference type="Proteomes" id="UP000054785"/>
    </source>
</evidence>
<keyword evidence="3" id="KW-0101">Branched-chain amino acid catabolism</keyword>
<dbReference type="FunFam" id="1.10.1040.10:FF:000006">
    <property type="entry name" value="3-hydroxyisobutyrate dehydrogenase"/>
    <property type="match status" value="1"/>
</dbReference>
<proteinExistence type="inferred from homology"/>
<evidence type="ECO:0000313" key="6">
    <source>
        <dbReference type="EMBL" id="KTC97328.1"/>
    </source>
</evidence>
<dbReference type="InterPro" id="IPR029154">
    <property type="entry name" value="HIBADH-like_NADP-bd"/>
</dbReference>
<dbReference type="AlphaFoldDB" id="A0A0W0TP04"/>
<dbReference type="SUPFAM" id="SSF51735">
    <property type="entry name" value="NAD(P)-binding Rossmann-fold domains"/>
    <property type="match status" value="1"/>
</dbReference>
<dbReference type="STRING" id="45065.Lgee_1989"/>
<dbReference type="InterPro" id="IPR011548">
    <property type="entry name" value="HIBADH"/>
</dbReference>
<dbReference type="PIRSF" id="PIRSF000103">
    <property type="entry name" value="HIBADH"/>
    <property type="match status" value="1"/>
</dbReference>
<keyword evidence="7" id="KW-1185">Reference proteome</keyword>
<accession>A0A0W0TP04</accession>
<dbReference type="SUPFAM" id="SSF48179">
    <property type="entry name" value="6-phosphogluconate dehydrogenase C-terminal domain-like"/>
    <property type="match status" value="1"/>
</dbReference>
<dbReference type="NCBIfam" id="TIGR01692">
    <property type="entry name" value="HIBADH"/>
    <property type="match status" value="1"/>
</dbReference>
<dbReference type="Proteomes" id="UP000054785">
    <property type="component" value="Unassembled WGS sequence"/>
</dbReference>
<dbReference type="InterPro" id="IPR015815">
    <property type="entry name" value="HIBADH-related"/>
</dbReference>
<comment type="pathway">
    <text evidence="1">Amino-acid degradation.</text>
</comment>
<dbReference type="PANTHER" id="PTHR22981:SF7">
    <property type="entry name" value="3-HYDROXYISOBUTYRATE DEHYDROGENASE, MITOCHONDRIAL"/>
    <property type="match status" value="1"/>
</dbReference>
<evidence type="ECO:0000256" key="1">
    <source>
        <dbReference type="ARBA" id="ARBA00005023"/>
    </source>
</evidence>
<dbReference type="RefSeq" id="WP_028385645.1">
    <property type="nucleotide sequence ID" value="NZ_CAAAHN010000002.1"/>
</dbReference>
<dbReference type="Pfam" id="PF03446">
    <property type="entry name" value="NAD_binding_2"/>
    <property type="match status" value="1"/>
</dbReference>
<evidence type="ECO:0000256" key="5">
    <source>
        <dbReference type="ARBA" id="ARBA00023027"/>
    </source>
</evidence>
<dbReference type="OrthoDB" id="9786703at2"/>
<dbReference type="InterPro" id="IPR036291">
    <property type="entry name" value="NAD(P)-bd_dom_sf"/>
</dbReference>
<dbReference type="GO" id="GO:0008442">
    <property type="term" value="F:3-hydroxyisobutyrate dehydrogenase activity"/>
    <property type="evidence" value="ECO:0007669"/>
    <property type="project" value="InterPro"/>
</dbReference>
<protein>
    <submittedName>
        <fullName evidence="6">3-hydroxyisobutyrate dehydrogenase</fullName>
    </submittedName>
</protein>
<dbReference type="Gene3D" id="1.10.1040.10">
    <property type="entry name" value="N-(1-d-carboxylethyl)-l-norvaline Dehydrogenase, domain 2"/>
    <property type="match status" value="1"/>
</dbReference>
<dbReference type="EMBL" id="LNYC01000072">
    <property type="protein sequence ID" value="KTC97328.1"/>
    <property type="molecule type" value="Genomic_DNA"/>
</dbReference>
<dbReference type="InterPro" id="IPR013328">
    <property type="entry name" value="6PGD_dom2"/>
</dbReference>
<keyword evidence="5" id="KW-0520">NAD</keyword>
<dbReference type="PATRIC" id="fig|45065.4.peg.2161"/>
<dbReference type="GO" id="GO:0009083">
    <property type="term" value="P:branched-chain amino acid catabolic process"/>
    <property type="evidence" value="ECO:0007669"/>
    <property type="project" value="UniProtKB-KW"/>
</dbReference>
<evidence type="ECO:0000256" key="4">
    <source>
        <dbReference type="ARBA" id="ARBA00023002"/>
    </source>
</evidence>
<dbReference type="InterPro" id="IPR008927">
    <property type="entry name" value="6-PGluconate_DH-like_C_sf"/>
</dbReference>
<dbReference type="GO" id="GO:0050661">
    <property type="term" value="F:NADP binding"/>
    <property type="evidence" value="ECO:0007669"/>
    <property type="project" value="InterPro"/>
</dbReference>
<sequence length="304" mass="32020">MTRIGFAGLGHMGLPMAINLVKAGFTVTGFDLAPRARQALVSAGGIEAHSLVDVAHDQDVLITMLQTGEQVRQVCLGEAGLFAHARKGALYMDCSSIDVQTTRFVHEEALKAGIRAIDAPVSGGVNGATMGTLTFMAGGETDILNDLRPVLQALGKNVIHTGANGSGQAAKICNNLILGISMIAVSEAFLLGERLGLSHQKLFEVVNCSSGQCWSMSTYPPVGDVLPGVPATNDYKPGFTAAMMLKDLRLGQQSAEQTGLETPMAALAASLYSHMQDEGHGHLDFSAIIRELADEGNAYDHTND</sequence>
<dbReference type="Pfam" id="PF14833">
    <property type="entry name" value="NAD_binding_11"/>
    <property type="match status" value="1"/>
</dbReference>